<dbReference type="InterPro" id="IPR036188">
    <property type="entry name" value="FAD/NAD-bd_sf"/>
</dbReference>
<evidence type="ECO:0000313" key="4">
    <source>
        <dbReference type="Proteomes" id="UP000576152"/>
    </source>
</evidence>
<name>A0ABR6HMH4_9RHOB</name>
<dbReference type="PANTHER" id="PTHR13847">
    <property type="entry name" value="SARCOSINE DEHYDROGENASE-RELATED"/>
    <property type="match status" value="1"/>
</dbReference>
<evidence type="ECO:0000256" key="1">
    <source>
        <dbReference type="ARBA" id="ARBA00023002"/>
    </source>
</evidence>
<dbReference type="Pfam" id="PF01266">
    <property type="entry name" value="DAO"/>
    <property type="match status" value="1"/>
</dbReference>
<gene>
    <name evidence="3" type="ORF">FHS00_001258</name>
</gene>
<feature type="domain" description="FAD dependent oxidoreductase" evidence="2">
    <location>
        <begin position="59"/>
        <end position="417"/>
    </location>
</feature>
<keyword evidence="4" id="KW-1185">Reference proteome</keyword>
<dbReference type="Proteomes" id="UP000576152">
    <property type="component" value="Unassembled WGS sequence"/>
</dbReference>
<comment type="caution">
    <text evidence="3">The sequence shown here is derived from an EMBL/GenBank/DDBJ whole genome shotgun (WGS) entry which is preliminary data.</text>
</comment>
<dbReference type="InterPro" id="IPR006076">
    <property type="entry name" value="FAD-dep_OxRdtase"/>
</dbReference>
<proteinExistence type="predicted"/>
<organism evidence="3 4">
    <name type="scientific">Limimaricola variabilis</name>
    <dbReference type="NCBI Taxonomy" id="1492771"/>
    <lineage>
        <taxon>Bacteria</taxon>
        <taxon>Pseudomonadati</taxon>
        <taxon>Pseudomonadota</taxon>
        <taxon>Alphaproteobacteria</taxon>
        <taxon>Rhodobacterales</taxon>
        <taxon>Paracoccaceae</taxon>
        <taxon>Limimaricola</taxon>
    </lineage>
</organism>
<reference evidence="3 4" key="1">
    <citation type="submission" date="2020-08" db="EMBL/GenBank/DDBJ databases">
        <title>Genomic Encyclopedia of Type Strains, Phase III (KMG-III): the genomes of soil and plant-associated and newly described type strains.</title>
        <authorList>
            <person name="Whitman W."/>
        </authorList>
    </citation>
    <scope>NUCLEOTIDE SEQUENCE [LARGE SCALE GENOMIC DNA]</scope>
    <source>
        <strain evidence="3 4">CECT 8572</strain>
    </source>
</reference>
<evidence type="ECO:0000313" key="3">
    <source>
        <dbReference type="EMBL" id="MBB3711687.1"/>
    </source>
</evidence>
<dbReference type="PANTHER" id="PTHR13847:SF281">
    <property type="entry name" value="FAD DEPENDENT OXIDOREDUCTASE DOMAIN-CONTAINING PROTEIN"/>
    <property type="match status" value="1"/>
</dbReference>
<dbReference type="Gene3D" id="3.50.50.60">
    <property type="entry name" value="FAD/NAD(P)-binding domain"/>
    <property type="match status" value="1"/>
</dbReference>
<dbReference type="EMBL" id="JACIBX010000003">
    <property type="protein sequence ID" value="MBB3711687.1"/>
    <property type="molecule type" value="Genomic_DNA"/>
</dbReference>
<protein>
    <submittedName>
        <fullName evidence="3">Glycine/D-amino acid oxidase-like deaminating enzyme</fullName>
    </submittedName>
</protein>
<sequence length="485" mass="53343">MTVTAPSTVDADTPTCRKTRAMTAPVTAALKDATFFPYWLDSPDAPAAEAPLSGKLDCDLAIVGGGFTGLWAAILAKETDPKREVVLIEAERIAHGGSGRPGAIVSTSVMHGLGNAKRIFPRDLDRLEVLGRDNMAGFRRTIAEHGIDCDQEWNGELTVAVGPGGLPVLREEYDLHRAHGHEVELLDETALRGHLRSPIFSGGLWSKRDSGTVHPAKLAWGLKRTARALGVRIYEHSPMGRVEDLGARLRLQAGEGVIEARRALFATNAFAAGHPRIRSRVAMLRDRILMTEPLSPEQMSRIGWANRQGVYDTRTQLNYMRLTRDNRILFGGRLGYYMNAPRDPRPDRGPAPYEGLAEAFLTTFPQLDDIRFTHAWSGPIALTTRMAVHFQSYHGGKGLYAGGYSGFGVSASRFGARIGLARLDGCEDPDLDLEFARTMPAPIPPEPFRYLGARLTLHALDTVDRKGGWRRRWIDLVTRLGIPLS</sequence>
<dbReference type="SUPFAM" id="SSF51905">
    <property type="entry name" value="FAD/NAD(P)-binding domain"/>
    <property type="match status" value="1"/>
</dbReference>
<accession>A0ABR6HMH4</accession>
<keyword evidence="1" id="KW-0560">Oxidoreductase</keyword>
<evidence type="ECO:0000259" key="2">
    <source>
        <dbReference type="Pfam" id="PF01266"/>
    </source>
</evidence>
<dbReference type="Gene3D" id="3.30.9.10">
    <property type="entry name" value="D-Amino Acid Oxidase, subunit A, domain 2"/>
    <property type="match status" value="1"/>
</dbReference>